<evidence type="ECO:0000256" key="5">
    <source>
        <dbReference type="SAM" id="SignalP"/>
    </source>
</evidence>
<dbReference type="InterPro" id="IPR001320">
    <property type="entry name" value="Iontro_rcpt_C"/>
</dbReference>
<comment type="similarity">
    <text evidence="2 4">Belongs to the bacterial solute-binding protein 3 family.</text>
</comment>
<name>A0ABS2GJ61_9FIRM</name>
<dbReference type="PANTHER" id="PTHR35936">
    <property type="entry name" value="MEMBRANE-BOUND LYTIC MUREIN TRANSGLYCOSYLASE F"/>
    <property type="match status" value="1"/>
</dbReference>
<comment type="caution">
    <text evidence="8">The sequence shown here is derived from an EMBL/GenBank/DDBJ whole genome shotgun (WGS) entry which is preliminary data.</text>
</comment>
<dbReference type="SUPFAM" id="SSF53850">
    <property type="entry name" value="Periplasmic binding protein-like II"/>
    <property type="match status" value="1"/>
</dbReference>
<dbReference type="Proteomes" id="UP000707138">
    <property type="component" value="Unassembled WGS sequence"/>
</dbReference>
<dbReference type="InterPro" id="IPR001638">
    <property type="entry name" value="Solute-binding_3/MltF_N"/>
</dbReference>
<evidence type="ECO:0000313" key="9">
    <source>
        <dbReference type="Proteomes" id="UP000707138"/>
    </source>
</evidence>
<dbReference type="Pfam" id="PF00497">
    <property type="entry name" value="SBP_bac_3"/>
    <property type="match status" value="1"/>
</dbReference>
<organism evidence="8 9">
    <name type="scientific">Veillonella magna</name>
    <dbReference type="NCBI Taxonomy" id="464322"/>
    <lineage>
        <taxon>Bacteria</taxon>
        <taxon>Bacillati</taxon>
        <taxon>Bacillota</taxon>
        <taxon>Negativicutes</taxon>
        <taxon>Veillonellales</taxon>
        <taxon>Veillonellaceae</taxon>
        <taxon>Veillonella</taxon>
    </lineage>
</organism>
<keyword evidence="3 5" id="KW-0732">Signal</keyword>
<accession>A0ABS2GJ61</accession>
<dbReference type="RefSeq" id="WP_205088290.1">
    <property type="nucleotide sequence ID" value="NZ_JACJLA010000018.1"/>
</dbReference>
<evidence type="ECO:0000256" key="4">
    <source>
        <dbReference type="RuleBase" id="RU003744"/>
    </source>
</evidence>
<evidence type="ECO:0000259" key="6">
    <source>
        <dbReference type="SMART" id="SM00062"/>
    </source>
</evidence>
<feature type="signal peptide" evidence="5">
    <location>
        <begin position="1"/>
        <end position="24"/>
    </location>
</feature>
<dbReference type="PROSITE" id="PS51257">
    <property type="entry name" value="PROKAR_LIPOPROTEIN"/>
    <property type="match status" value="1"/>
</dbReference>
<keyword evidence="9" id="KW-1185">Reference proteome</keyword>
<proteinExistence type="inferred from homology"/>
<comment type="subcellular location">
    <subcellularLocation>
        <location evidence="1">Cell envelope</location>
    </subcellularLocation>
</comment>
<dbReference type="InterPro" id="IPR018313">
    <property type="entry name" value="SBP_3_CS"/>
</dbReference>
<dbReference type="PANTHER" id="PTHR35936:SF17">
    <property type="entry name" value="ARGININE-BINDING EXTRACELLULAR PROTEIN ARTP"/>
    <property type="match status" value="1"/>
</dbReference>
<feature type="chain" id="PRO_5045362917" evidence="5">
    <location>
        <begin position="25"/>
        <end position="273"/>
    </location>
</feature>
<dbReference type="PROSITE" id="PS01039">
    <property type="entry name" value="SBP_BACTERIAL_3"/>
    <property type="match status" value="1"/>
</dbReference>
<evidence type="ECO:0000256" key="2">
    <source>
        <dbReference type="ARBA" id="ARBA00010333"/>
    </source>
</evidence>
<dbReference type="SMART" id="SM00062">
    <property type="entry name" value="PBPb"/>
    <property type="match status" value="1"/>
</dbReference>
<dbReference type="Gene3D" id="3.40.190.10">
    <property type="entry name" value="Periplasmic binding protein-like II"/>
    <property type="match status" value="2"/>
</dbReference>
<reference evidence="8 9" key="1">
    <citation type="journal article" date="2021" name="Sci. Rep.">
        <title>The distribution of antibiotic resistance genes in chicken gut microbiota commensals.</title>
        <authorList>
            <person name="Juricova H."/>
            <person name="Matiasovicova J."/>
            <person name="Kubasova T."/>
            <person name="Cejkova D."/>
            <person name="Rychlik I."/>
        </authorList>
    </citation>
    <scope>NUCLEOTIDE SEQUENCE [LARGE SCALE GENOMIC DNA]</scope>
    <source>
        <strain evidence="8 9">An537</strain>
    </source>
</reference>
<dbReference type="EMBL" id="JACJLA010000018">
    <property type="protein sequence ID" value="MBM6913360.1"/>
    <property type="molecule type" value="Genomic_DNA"/>
</dbReference>
<dbReference type="SMART" id="SM00079">
    <property type="entry name" value="PBPe"/>
    <property type="match status" value="1"/>
</dbReference>
<evidence type="ECO:0000256" key="1">
    <source>
        <dbReference type="ARBA" id="ARBA00004196"/>
    </source>
</evidence>
<feature type="domain" description="Ionotropic glutamate receptor C-terminal" evidence="7">
    <location>
        <begin position="41"/>
        <end position="260"/>
    </location>
</feature>
<feature type="domain" description="Solute-binding protein family 3/N-terminal" evidence="6">
    <location>
        <begin position="41"/>
        <end position="261"/>
    </location>
</feature>
<evidence type="ECO:0000256" key="3">
    <source>
        <dbReference type="ARBA" id="ARBA00022729"/>
    </source>
</evidence>
<protein>
    <submittedName>
        <fullName evidence="8">Basic amino acid ABC transporter substrate-binding protein</fullName>
    </submittedName>
</protein>
<gene>
    <name evidence="8" type="ORF">H6A01_08515</name>
</gene>
<sequence>MNTHMLKKLTITAVATLAIGTMIAGCGSDNDSKQAAAGQKVIHVGTNATFVPFEFKDEKTQDLNGFDIDMIKAVAQHMNAKVEFKNVSFDALIPSLGNKDIDLAASGMTITKARAEKVLFSSPYYESGLGVVVPTNANINTLQDLNGKTVSAQMGTTGADMAKKIEGVTLKQFDHSNEALLELKNGGVAAAVIDLPVAQYYVSKHKDEGFKVIPFPNTKEYFGFAMNQNNKELQAEVNKALAEMKKSGEFNTIYKKWFNTDAPADMPTEWQGK</sequence>
<evidence type="ECO:0000313" key="8">
    <source>
        <dbReference type="EMBL" id="MBM6913360.1"/>
    </source>
</evidence>
<evidence type="ECO:0000259" key="7">
    <source>
        <dbReference type="SMART" id="SM00079"/>
    </source>
</evidence>
<dbReference type="CDD" id="cd13624">
    <property type="entry name" value="PBP2_Arg_Lys_His"/>
    <property type="match status" value="1"/>
</dbReference>